<evidence type="ECO:0000313" key="12">
    <source>
        <dbReference type="Proteomes" id="UP000026915"/>
    </source>
</evidence>
<keyword evidence="8 9" id="KW-0339">Growth factor</keyword>
<keyword evidence="4 9" id="KW-0964">Secreted</keyword>
<dbReference type="PANTHER" id="PTHR33285">
    <property type="entry name" value="PHYTOSULFOKINES 3"/>
    <property type="match status" value="1"/>
</dbReference>
<evidence type="ECO:0000256" key="7">
    <source>
        <dbReference type="ARBA" id="ARBA00022782"/>
    </source>
</evidence>
<dbReference type="Pfam" id="PF06404">
    <property type="entry name" value="PSK"/>
    <property type="match status" value="1"/>
</dbReference>
<keyword evidence="12" id="KW-1185">Reference proteome</keyword>
<gene>
    <name evidence="11" type="ORF">TCM_041507</name>
</gene>
<dbReference type="GO" id="GO:0008083">
    <property type="term" value="F:growth factor activity"/>
    <property type="evidence" value="ECO:0007669"/>
    <property type="project" value="UniProtKB-UniRule"/>
</dbReference>
<sequence length="169" mass="19237">MYLYPASPPSTIPTPNTFKCSIPFFLLYFSLFSLVSLFVSKCEHTLKKVSQAETMKQSFLSGALLLFFLILISSSHLSARLIANKQGKFLDRYPCPLSFFTNLETKVQQISFAGKEDVELSKITDREDIELINQLMGVEACDTGDDECLKRRIVSEAHLDYIYTQHHKP</sequence>
<evidence type="ECO:0000256" key="10">
    <source>
        <dbReference type="SAM" id="Phobius"/>
    </source>
</evidence>
<keyword evidence="10" id="KW-0812">Transmembrane</keyword>
<evidence type="ECO:0000313" key="11">
    <source>
        <dbReference type="EMBL" id="EOY33562.1"/>
    </source>
</evidence>
<dbReference type="GO" id="GO:0005576">
    <property type="term" value="C:extracellular region"/>
    <property type="evidence" value="ECO:0007669"/>
    <property type="project" value="UniProtKB-SubCell"/>
</dbReference>
<dbReference type="GO" id="GO:0030154">
    <property type="term" value="P:cell differentiation"/>
    <property type="evidence" value="ECO:0007669"/>
    <property type="project" value="UniProtKB-UniRule"/>
</dbReference>
<keyword evidence="3 9" id="KW-0217">Developmental protein</keyword>
<comment type="function">
    <text evidence="9">Promotes plant cell differentiation, organogenesis and somatic embryogenesis as well as cell proliferation.</text>
</comment>
<dbReference type="Proteomes" id="UP000026915">
    <property type="component" value="Chromosome 9"/>
</dbReference>
<evidence type="ECO:0000256" key="4">
    <source>
        <dbReference type="ARBA" id="ARBA00022525"/>
    </source>
</evidence>
<keyword evidence="6 9" id="KW-0732">Signal</keyword>
<dbReference type="InterPro" id="IPR009438">
    <property type="entry name" value="Phytosulfokine"/>
</dbReference>
<dbReference type="InParanoid" id="A0A061GWJ4"/>
<comment type="subcellular location">
    <subcellularLocation>
        <location evidence="1 9">Secreted</location>
    </subcellularLocation>
</comment>
<keyword evidence="5 9" id="KW-0765">Sulfation</keyword>
<protein>
    <recommendedName>
        <fullName evidence="9">Phytosulfokine</fullName>
    </recommendedName>
    <component>
        <recommendedName>
            <fullName evidence="9">Phytosulfokine-alpha</fullName>
            <shortName evidence="9">PSK-alpha</shortName>
            <shortName evidence="9">Phytosulfokine-a</shortName>
        </recommendedName>
    </component>
    <component>
        <recommendedName>
            <fullName evidence="9">Phytosulfokine-beta</fullName>
            <shortName evidence="9">PSK-beta</shortName>
            <shortName evidence="9">Phytosulfokine-b</shortName>
        </recommendedName>
    </component>
</protein>
<dbReference type="FunCoup" id="A0A061GWJ4">
    <property type="interactions" value="84"/>
</dbReference>
<keyword evidence="10" id="KW-1133">Transmembrane helix</keyword>
<name>A0A061GWJ4_THECC</name>
<evidence type="ECO:0000256" key="3">
    <source>
        <dbReference type="ARBA" id="ARBA00022473"/>
    </source>
</evidence>
<evidence type="ECO:0000256" key="6">
    <source>
        <dbReference type="ARBA" id="ARBA00022729"/>
    </source>
</evidence>
<proteinExistence type="inferred from homology"/>
<evidence type="ECO:0000256" key="1">
    <source>
        <dbReference type="ARBA" id="ARBA00004613"/>
    </source>
</evidence>
<evidence type="ECO:0000256" key="8">
    <source>
        <dbReference type="ARBA" id="ARBA00023030"/>
    </source>
</evidence>
<organism evidence="11 12">
    <name type="scientific">Theobroma cacao</name>
    <name type="common">Cacao</name>
    <name type="synonym">Cocoa</name>
    <dbReference type="NCBI Taxonomy" id="3641"/>
    <lineage>
        <taxon>Eukaryota</taxon>
        <taxon>Viridiplantae</taxon>
        <taxon>Streptophyta</taxon>
        <taxon>Embryophyta</taxon>
        <taxon>Tracheophyta</taxon>
        <taxon>Spermatophyta</taxon>
        <taxon>Magnoliopsida</taxon>
        <taxon>eudicotyledons</taxon>
        <taxon>Gunneridae</taxon>
        <taxon>Pentapetalae</taxon>
        <taxon>rosids</taxon>
        <taxon>malvids</taxon>
        <taxon>Malvales</taxon>
        <taxon>Malvaceae</taxon>
        <taxon>Byttnerioideae</taxon>
        <taxon>Theobroma</taxon>
    </lineage>
</organism>
<comment type="similarity">
    <text evidence="2 9">Belongs to the phytosulfokine family.</text>
</comment>
<evidence type="ECO:0000256" key="2">
    <source>
        <dbReference type="ARBA" id="ARBA00010781"/>
    </source>
</evidence>
<keyword evidence="7 9" id="KW-0221">Differentiation</keyword>
<dbReference type="PANTHER" id="PTHR33285:SF22">
    <property type="entry name" value="PHYTOSULFOKINES 6-RELATED"/>
    <property type="match status" value="1"/>
</dbReference>
<keyword evidence="10" id="KW-0472">Membrane</keyword>
<reference evidence="11 12" key="1">
    <citation type="journal article" date="2013" name="Genome Biol.">
        <title>The genome sequence of the most widely cultivated cacao type and its use to identify candidate genes regulating pod color.</title>
        <authorList>
            <person name="Motamayor J.C."/>
            <person name="Mockaitis K."/>
            <person name="Schmutz J."/>
            <person name="Haiminen N."/>
            <person name="Iii D.L."/>
            <person name="Cornejo O."/>
            <person name="Findley S.D."/>
            <person name="Zheng P."/>
            <person name="Utro F."/>
            <person name="Royaert S."/>
            <person name="Saski C."/>
            <person name="Jenkins J."/>
            <person name="Podicheti R."/>
            <person name="Zhao M."/>
            <person name="Scheffler B.E."/>
            <person name="Stack J.C."/>
            <person name="Feltus F.A."/>
            <person name="Mustiga G.M."/>
            <person name="Amores F."/>
            <person name="Phillips W."/>
            <person name="Marelli J.P."/>
            <person name="May G.D."/>
            <person name="Shapiro H."/>
            <person name="Ma J."/>
            <person name="Bustamante C.D."/>
            <person name="Schnell R.J."/>
            <person name="Main D."/>
            <person name="Gilbert D."/>
            <person name="Parida L."/>
            <person name="Kuhn D.N."/>
        </authorList>
    </citation>
    <scope>NUCLEOTIDE SEQUENCE [LARGE SCALE GENOMIC DNA]</scope>
    <source>
        <strain evidence="12">cv. Matina 1-6</strain>
    </source>
</reference>
<accession>A0A061GWJ4</accession>
<dbReference type="EMBL" id="CM001887">
    <property type="protein sequence ID" value="EOY33562.1"/>
    <property type="molecule type" value="Genomic_DNA"/>
</dbReference>
<feature type="transmembrane region" description="Helical" evidence="10">
    <location>
        <begin position="59"/>
        <end position="83"/>
    </location>
</feature>
<dbReference type="STRING" id="3641.A0A061GWJ4"/>
<comment type="PTM">
    <text evidence="9">PSK-alpha is produced by endopeptidase digestion. PSK-beta is produced from PSK-alpha by exopeptidase digestion.</text>
</comment>
<feature type="transmembrane region" description="Helical" evidence="10">
    <location>
        <begin position="20"/>
        <end position="39"/>
    </location>
</feature>
<evidence type="ECO:0000256" key="9">
    <source>
        <dbReference type="RuleBase" id="RU368031"/>
    </source>
</evidence>
<dbReference type="Gramene" id="EOY33562">
    <property type="protein sequence ID" value="EOY33562"/>
    <property type="gene ID" value="TCM_041507"/>
</dbReference>
<dbReference type="AlphaFoldDB" id="A0A061GWJ4"/>
<dbReference type="GO" id="GO:0008283">
    <property type="term" value="P:cell population proliferation"/>
    <property type="evidence" value="ECO:0007669"/>
    <property type="project" value="UniProtKB-UniRule"/>
</dbReference>
<dbReference type="eggNOG" id="ENOG502S9S0">
    <property type="taxonomic scope" value="Eukaryota"/>
</dbReference>
<comment type="PTM">
    <text evidence="9">Sulfation is important for activity and for the binding to a putative membrane receptor.</text>
</comment>
<evidence type="ECO:0000256" key="5">
    <source>
        <dbReference type="ARBA" id="ARBA00022641"/>
    </source>
</evidence>